<proteinExistence type="inferred from homology"/>
<dbReference type="InterPro" id="IPR036396">
    <property type="entry name" value="Cyt_P450_sf"/>
</dbReference>
<evidence type="ECO:0000256" key="4">
    <source>
        <dbReference type="ARBA" id="ARBA00022723"/>
    </source>
</evidence>
<dbReference type="GO" id="GO:0005506">
    <property type="term" value="F:iron ion binding"/>
    <property type="evidence" value="ECO:0007669"/>
    <property type="project" value="InterPro"/>
</dbReference>
<evidence type="ECO:0000256" key="1">
    <source>
        <dbReference type="ARBA" id="ARBA00001971"/>
    </source>
</evidence>
<evidence type="ECO:0000256" key="6">
    <source>
        <dbReference type="ARBA" id="ARBA00023004"/>
    </source>
</evidence>
<dbReference type="SUPFAM" id="SSF48264">
    <property type="entry name" value="Cytochrome P450"/>
    <property type="match status" value="1"/>
</dbReference>
<evidence type="ECO:0000256" key="3">
    <source>
        <dbReference type="ARBA" id="ARBA00022617"/>
    </source>
</evidence>
<gene>
    <name evidence="8" type="ORF">HD556DRAFT_1441783</name>
</gene>
<keyword evidence="7" id="KW-0503">Monooxygenase</keyword>
<evidence type="ECO:0000256" key="2">
    <source>
        <dbReference type="ARBA" id="ARBA00010617"/>
    </source>
</evidence>
<dbReference type="InterPro" id="IPR050364">
    <property type="entry name" value="Cytochrome_P450_fung"/>
</dbReference>
<reference evidence="8" key="1">
    <citation type="journal article" date="2020" name="New Phytol.">
        <title>Comparative genomics reveals dynamic genome evolution in host specialist ectomycorrhizal fungi.</title>
        <authorList>
            <person name="Lofgren L.A."/>
            <person name="Nguyen N.H."/>
            <person name="Vilgalys R."/>
            <person name="Ruytinx J."/>
            <person name="Liao H.L."/>
            <person name="Branco S."/>
            <person name="Kuo A."/>
            <person name="LaButti K."/>
            <person name="Lipzen A."/>
            <person name="Andreopoulos W."/>
            <person name="Pangilinan J."/>
            <person name="Riley R."/>
            <person name="Hundley H."/>
            <person name="Na H."/>
            <person name="Barry K."/>
            <person name="Grigoriev I.V."/>
            <person name="Stajich J.E."/>
            <person name="Kennedy P.G."/>
        </authorList>
    </citation>
    <scope>NUCLEOTIDE SEQUENCE</scope>
    <source>
        <strain evidence="8">S12</strain>
    </source>
</reference>
<keyword evidence="6" id="KW-0408">Iron</keyword>
<dbReference type="OrthoDB" id="2692099at2759"/>
<dbReference type="GeneID" id="64600120"/>
<accession>A0A9P7DJP3</accession>
<dbReference type="PANTHER" id="PTHR46300:SF9">
    <property type="entry name" value="P450, PUTATIVE-RELATED"/>
    <property type="match status" value="1"/>
</dbReference>
<protein>
    <submittedName>
        <fullName evidence="8">Uncharacterized protein</fullName>
    </submittedName>
</protein>
<name>A0A9P7DJP3_9AGAM</name>
<dbReference type="RefSeq" id="XP_041161606.1">
    <property type="nucleotide sequence ID" value="XM_041306356.1"/>
</dbReference>
<dbReference type="Gene3D" id="1.10.630.10">
    <property type="entry name" value="Cytochrome P450"/>
    <property type="match status" value="1"/>
</dbReference>
<evidence type="ECO:0000256" key="5">
    <source>
        <dbReference type="ARBA" id="ARBA00023002"/>
    </source>
</evidence>
<evidence type="ECO:0000313" key="9">
    <source>
        <dbReference type="Proteomes" id="UP000719766"/>
    </source>
</evidence>
<comment type="similarity">
    <text evidence="2">Belongs to the cytochrome P450 family.</text>
</comment>
<dbReference type="AlphaFoldDB" id="A0A9P7DJP3"/>
<comment type="caution">
    <text evidence="8">The sequence shown here is derived from an EMBL/GenBank/DDBJ whole genome shotgun (WGS) entry which is preliminary data.</text>
</comment>
<keyword evidence="9" id="KW-1185">Reference proteome</keyword>
<keyword evidence="5" id="KW-0560">Oxidoreductase</keyword>
<keyword evidence="4" id="KW-0479">Metal-binding</keyword>
<dbReference type="Proteomes" id="UP000719766">
    <property type="component" value="Unassembled WGS sequence"/>
</dbReference>
<dbReference type="GO" id="GO:0016705">
    <property type="term" value="F:oxidoreductase activity, acting on paired donors, with incorporation or reduction of molecular oxygen"/>
    <property type="evidence" value="ECO:0007669"/>
    <property type="project" value="InterPro"/>
</dbReference>
<sequence length="244" mass="27700">MARPLFLLAFQEEDFRDIDWFWLCYLRQSQGHLTSLNSVVLKTEAEIGDIKRARILFDFLVKSNPKHAPGELIQAGCKQCPGCMAGGSKIICTIPNSVRLRNETVNLEESATAARILLSRTTEVMLLSAELWFSLTRLEIPERAKAVLHKALMALRDAISNLDEISPQGDGVTLAWARPKERPIDHPWLAYARWGTEYGEIVYSRLFSQDIVIINSERVAHDLLDRRSYNYSTRPPGLVHLLVL</sequence>
<dbReference type="EMBL" id="JABBWE010000020">
    <property type="protein sequence ID" value="KAG1795953.1"/>
    <property type="molecule type" value="Genomic_DNA"/>
</dbReference>
<evidence type="ECO:0000256" key="7">
    <source>
        <dbReference type="ARBA" id="ARBA00023033"/>
    </source>
</evidence>
<dbReference type="PANTHER" id="PTHR46300">
    <property type="entry name" value="P450, PUTATIVE (EUROFUNG)-RELATED-RELATED"/>
    <property type="match status" value="1"/>
</dbReference>
<dbReference type="GO" id="GO:0004497">
    <property type="term" value="F:monooxygenase activity"/>
    <property type="evidence" value="ECO:0007669"/>
    <property type="project" value="UniProtKB-KW"/>
</dbReference>
<organism evidence="8 9">
    <name type="scientific">Suillus plorans</name>
    <dbReference type="NCBI Taxonomy" id="116603"/>
    <lineage>
        <taxon>Eukaryota</taxon>
        <taxon>Fungi</taxon>
        <taxon>Dikarya</taxon>
        <taxon>Basidiomycota</taxon>
        <taxon>Agaricomycotina</taxon>
        <taxon>Agaricomycetes</taxon>
        <taxon>Agaricomycetidae</taxon>
        <taxon>Boletales</taxon>
        <taxon>Suillineae</taxon>
        <taxon>Suillaceae</taxon>
        <taxon>Suillus</taxon>
    </lineage>
</organism>
<evidence type="ECO:0000313" key="8">
    <source>
        <dbReference type="EMBL" id="KAG1795953.1"/>
    </source>
</evidence>
<keyword evidence="3" id="KW-0349">Heme</keyword>
<comment type="cofactor">
    <cofactor evidence="1">
        <name>heme</name>
        <dbReference type="ChEBI" id="CHEBI:30413"/>
    </cofactor>
</comment>
<dbReference type="GO" id="GO:0020037">
    <property type="term" value="F:heme binding"/>
    <property type="evidence" value="ECO:0007669"/>
    <property type="project" value="InterPro"/>
</dbReference>